<proteinExistence type="predicted"/>
<evidence type="ECO:0000256" key="1">
    <source>
        <dbReference type="ARBA" id="ARBA00022723"/>
    </source>
</evidence>
<feature type="domain" description="HMA" evidence="2">
    <location>
        <begin position="55"/>
        <end position="119"/>
    </location>
</feature>
<keyword evidence="4" id="KW-1185">Reference proteome</keyword>
<dbReference type="CDD" id="cd00371">
    <property type="entry name" value="HMA"/>
    <property type="match status" value="1"/>
</dbReference>
<dbReference type="InterPro" id="IPR018247">
    <property type="entry name" value="EF_Hand_1_Ca_BS"/>
</dbReference>
<dbReference type="PROSITE" id="PS01047">
    <property type="entry name" value="HMA_1"/>
    <property type="match status" value="1"/>
</dbReference>
<keyword evidence="1" id="KW-0479">Metal-binding</keyword>
<dbReference type="Proteomes" id="UP000322025">
    <property type="component" value="Unassembled WGS sequence"/>
</dbReference>
<dbReference type="InterPro" id="IPR036163">
    <property type="entry name" value="HMA_dom_sf"/>
</dbReference>
<accession>A0A5M9I1Y9</accession>
<reference evidence="3" key="1">
    <citation type="submission" date="2019-07" db="EMBL/GenBank/DDBJ databases">
        <authorList>
            <person name="Wongkuna S."/>
            <person name="Scaria J."/>
        </authorList>
    </citation>
    <scope>NUCLEOTIDE SEQUENCE [LARGE SCALE GENOMIC DNA]</scope>
    <source>
        <strain evidence="3">SW178</strain>
    </source>
</reference>
<dbReference type="SUPFAM" id="SSF55008">
    <property type="entry name" value="HMA, heavy metal-associated domain"/>
    <property type="match status" value="1"/>
</dbReference>
<evidence type="ECO:0000313" key="3">
    <source>
        <dbReference type="EMBL" id="KAA8501275.1"/>
    </source>
</evidence>
<gene>
    <name evidence="3" type="ORF">FNY66_09215</name>
</gene>
<organism evidence="3 4">
    <name type="scientific">Mediterraneibacter catenae</name>
    <dbReference type="NCBI Taxonomy" id="2594882"/>
    <lineage>
        <taxon>Bacteria</taxon>
        <taxon>Bacillati</taxon>
        <taxon>Bacillota</taxon>
        <taxon>Clostridia</taxon>
        <taxon>Lachnospirales</taxon>
        <taxon>Lachnospiraceae</taxon>
        <taxon>Mediterraneibacter</taxon>
    </lineage>
</organism>
<dbReference type="GO" id="GO:0046872">
    <property type="term" value="F:metal ion binding"/>
    <property type="evidence" value="ECO:0007669"/>
    <property type="project" value="UniProtKB-KW"/>
</dbReference>
<dbReference type="Pfam" id="PF00403">
    <property type="entry name" value="HMA"/>
    <property type="match status" value="1"/>
</dbReference>
<dbReference type="PROSITE" id="PS50846">
    <property type="entry name" value="HMA_2"/>
    <property type="match status" value="1"/>
</dbReference>
<evidence type="ECO:0000259" key="2">
    <source>
        <dbReference type="PROSITE" id="PS50846"/>
    </source>
</evidence>
<evidence type="ECO:0000313" key="4">
    <source>
        <dbReference type="Proteomes" id="UP000322025"/>
    </source>
</evidence>
<dbReference type="RefSeq" id="WP_150310916.1">
    <property type="nucleotide sequence ID" value="NZ_VMSO01000010.1"/>
</dbReference>
<protein>
    <submittedName>
        <fullName evidence="3">Heavy-metal-associated domain-containing protein</fullName>
    </submittedName>
</protein>
<dbReference type="Gene3D" id="3.30.70.100">
    <property type="match status" value="1"/>
</dbReference>
<dbReference type="InterPro" id="IPR017969">
    <property type="entry name" value="Heavy-metal-associated_CS"/>
</dbReference>
<dbReference type="PROSITE" id="PS00018">
    <property type="entry name" value="EF_HAND_1"/>
    <property type="match status" value="1"/>
</dbReference>
<dbReference type="AlphaFoldDB" id="A0A5M9I1Y9"/>
<name>A0A5M9I1Y9_9FIRM</name>
<dbReference type="InterPro" id="IPR006121">
    <property type="entry name" value="HMA_dom"/>
</dbReference>
<comment type="caution">
    <text evidence="3">The sequence shown here is derived from an EMBL/GenBank/DDBJ whole genome shotgun (WGS) entry which is preliminary data.</text>
</comment>
<dbReference type="OrthoDB" id="9813965at2"/>
<sequence length="125" mass="13394">MVNAIITLILVIVLIFATKSSIKHFKGEGACCGGGSGTVKRSKPKKKKLNGPVIAHYTIEISGMHCQNCVNGVTRAINAIDGAAAKVSLRKNSADVSCDRDVDKEELQRAVEDAGYKVISIRRQP</sequence>
<dbReference type="EMBL" id="VMSO01000010">
    <property type="protein sequence ID" value="KAA8501275.1"/>
    <property type="molecule type" value="Genomic_DNA"/>
</dbReference>